<keyword evidence="4 5" id="KW-0963">Cytoplasm</keyword>
<evidence type="ECO:0000256" key="5">
    <source>
        <dbReference type="HAMAP-Rule" id="MF_01114"/>
    </source>
</evidence>
<dbReference type="Gene3D" id="1.10.10.10">
    <property type="entry name" value="Winged helix-like DNA-binding domain superfamily/Winged helix DNA-binding domain"/>
    <property type="match status" value="3"/>
</dbReference>
<feature type="domain" description="RecX second three-helical" evidence="6">
    <location>
        <begin position="51"/>
        <end position="90"/>
    </location>
</feature>
<dbReference type="InterPro" id="IPR053925">
    <property type="entry name" value="RecX_HTH_3rd"/>
</dbReference>
<feature type="domain" description="RecX third three-helical" evidence="7">
    <location>
        <begin position="96"/>
        <end position="140"/>
    </location>
</feature>
<reference evidence="9 10" key="1">
    <citation type="submission" date="2017-06" db="EMBL/GenBank/DDBJ databases">
        <title>Azoarcus.</title>
        <authorList>
            <person name="Woo J.-H."/>
            <person name="Kim H.-S."/>
        </authorList>
    </citation>
    <scope>NUCLEOTIDE SEQUENCE [LARGE SCALE GENOMIC DNA]</scope>
    <source>
        <strain evidence="9 10">TSPY31</strain>
    </source>
</reference>
<dbReference type="RefSeq" id="WP_108950967.1">
    <property type="nucleotide sequence ID" value="NZ_CP022187.1"/>
</dbReference>
<dbReference type="NCBIfam" id="NF001055">
    <property type="entry name" value="PRK00117.2-5"/>
    <property type="match status" value="1"/>
</dbReference>
<accession>A0A2U8GUX2</accession>
<evidence type="ECO:0000313" key="10">
    <source>
        <dbReference type="Proteomes" id="UP000244930"/>
    </source>
</evidence>
<gene>
    <name evidence="5" type="primary">recX</name>
    <name evidence="9" type="ORF">CEW83_20195</name>
</gene>
<dbReference type="Pfam" id="PF21982">
    <property type="entry name" value="RecX_HTH1"/>
    <property type="match status" value="1"/>
</dbReference>
<dbReference type="InterPro" id="IPR053924">
    <property type="entry name" value="RecX_HTH_2nd"/>
</dbReference>
<dbReference type="PANTHER" id="PTHR33602">
    <property type="entry name" value="REGULATORY PROTEIN RECX FAMILY PROTEIN"/>
    <property type="match status" value="1"/>
</dbReference>
<comment type="function">
    <text evidence="5">Modulates RecA activity.</text>
</comment>
<evidence type="ECO:0000256" key="4">
    <source>
        <dbReference type="ARBA" id="ARBA00022490"/>
    </source>
</evidence>
<dbReference type="GO" id="GO:0006282">
    <property type="term" value="P:regulation of DNA repair"/>
    <property type="evidence" value="ECO:0007669"/>
    <property type="project" value="UniProtKB-UniRule"/>
</dbReference>
<dbReference type="InterPro" id="IPR003783">
    <property type="entry name" value="Regulatory_RecX"/>
</dbReference>
<dbReference type="KEGG" id="acom:CEW83_20195"/>
<dbReference type="InterPro" id="IPR053926">
    <property type="entry name" value="RecX_HTH_1st"/>
</dbReference>
<evidence type="ECO:0000259" key="8">
    <source>
        <dbReference type="Pfam" id="PF21982"/>
    </source>
</evidence>
<evidence type="ECO:0000313" key="9">
    <source>
        <dbReference type="EMBL" id="AWI77268.1"/>
    </source>
</evidence>
<organism evidence="9 10">
    <name type="scientific">Parazoarcus communis</name>
    <dbReference type="NCBI Taxonomy" id="41977"/>
    <lineage>
        <taxon>Bacteria</taxon>
        <taxon>Pseudomonadati</taxon>
        <taxon>Pseudomonadota</taxon>
        <taxon>Betaproteobacteria</taxon>
        <taxon>Rhodocyclales</taxon>
        <taxon>Zoogloeaceae</taxon>
        <taxon>Parazoarcus</taxon>
    </lineage>
</organism>
<evidence type="ECO:0000256" key="2">
    <source>
        <dbReference type="ARBA" id="ARBA00009695"/>
    </source>
</evidence>
<proteinExistence type="inferred from homology"/>
<protein>
    <recommendedName>
        <fullName evidence="3 5">Regulatory protein RecX</fullName>
    </recommendedName>
</protein>
<feature type="domain" description="RecX first three-helical" evidence="8">
    <location>
        <begin position="7"/>
        <end position="43"/>
    </location>
</feature>
<dbReference type="Pfam" id="PF21981">
    <property type="entry name" value="RecX_HTH3"/>
    <property type="match status" value="1"/>
</dbReference>
<name>A0A2U8GUX2_9RHOO</name>
<comment type="similarity">
    <text evidence="2 5">Belongs to the RecX family.</text>
</comment>
<dbReference type="InterPro" id="IPR036388">
    <property type="entry name" value="WH-like_DNA-bd_sf"/>
</dbReference>
<dbReference type="Pfam" id="PF02631">
    <property type="entry name" value="RecX_HTH2"/>
    <property type="match status" value="1"/>
</dbReference>
<sequence>MGEPSLRERALRHLARRDHSRVELARKLSPYGSAEEIEAVLVRMSELELLSDTRFAEAWVRSKAARFGSQRLRHELARRGVSKDLIDEAIESECVESELDRARAVWQSRFGLAPDDRREWARQARFLQTRGFSTDVICKLLKEAPDESA</sequence>
<dbReference type="EMBL" id="CP022187">
    <property type="protein sequence ID" value="AWI77268.1"/>
    <property type="molecule type" value="Genomic_DNA"/>
</dbReference>
<dbReference type="GO" id="GO:0005737">
    <property type="term" value="C:cytoplasm"/>
    <property type="evidence" value="ECO:0007669"/>
    <property type="project" value="UniProtKB-SubCell"/>
</dbReference>
<evidence type="ECO:0000259" key="7">
    <source>
        <dbReference type="Pfam" id="PF21981"/>
    </source>
</evidence>
<evidence type="ECO:0000256" key="3">
    <source>
        <dbReference type="ARBA" id="ARBA00018111"/>
    </source>
</evidence>
<evidence type="ECO:0000259" key="6">
    <source>
        <dbReference type="Pfam" id="PF02631"/>
    </source>
</evidence>
<comment type="subcellular location">
    <subcellularLocation>
        <location evidence="1 5">Cytoplasm</location>
    </subcellularLocation>
</comment>
<keyword evidence="10" id="KW-1185">Reference proteome</keyword>
<dbReference type="PANTHER" id="PTHR33602:SF1">
    <property type="entry name" value="REGULATORY PROTEIN RECX FAMILY PROTEIN"/>
    <property type="match status" value="1"/>
</dbReference>
<dbReference type="HAMAP" id="MF_01114">
    <property type="entry name" value="RecX"/>
    <property type="match status" value="1"/>
</dbReference>
<dbReference type="AlphaFoldDB" id="A0A2U8GUX2"/>
<evidence type="ECO:0000256" key="1">
    <source>
        <dbReference type="ARBA" id="ARBA00004496"/>
    </source>
</evidence>
<dbReference type="Proteomes" id="UP000244930">
    <property type="component" value="Chromosome"/>
</dbReference>